<keyword evidence="2" id="KW-1185">Reference proteome</keyword>
<organism evidence="1 2">
    <name type="scientific">Mycobacterium phage Malithi</name>
    <dbReference type="NCBI Taxonomy" id="1567472"/>
    <lineage>
        <taxon>Viruses</taxon>
        <taxon>Duplodnaviria</taxon>
        <taxon>Heunggongvirae</taxon>
        <taxon>Uroviricota</taxon>
        <taxon>Caudoviricetes</taxon>
        <taxon>Pclasvirinae</taxon>
        <taxon>Fishburnevirus</taxon>
        <taxon>Fishburnevirus malithi</taxon>
    </lineage>
</organism>
<sequence>MTDFLGATIRIVAQIGFPEPQNLPAARANVGILGSVECNAPQYARFGRRSCAVVPVVAVKLDDQPGCGNNGIGRELAAEHDLTLVAHAETVEQRVSGALGARHATALLSCVHAQQHFSAFGIGVAASQGAVSDSVRARSGSRRRPTELVAAHLAYVGGLRLTLVRVVTIERAEPSVAFVDSAARNVERRPTVRTCSSFASAAVWTGRRPVAAGRTESLSGSHPARDRVTAPRARNRAHLIASQPLSHKPKPTGTVNPIEVMR</sequence>
<evidence type="ECO:0000313" key="1">
    <source>
        <dbReference type="EMBL" id="AJF40410.1"/>
    </source>
</evidence>
<dbReference type="EMBL" id="KP027200">
    <property type="protein sequence ID" value="AJF40410.1"/>
    <property type="molecule type" value="Genomic_DNA"/>
</dbReference>
<proteinExistence type="predicted"/>
<name>A0A0B5HDH6_9CAUD</name>
<reference evidence="1 2" key="1">
    <citation type="submission" date="2014-10" db="EMBL/GenBank/DDBJ databases">
        <authorList>
            <person name="Mbambo L.M."/>
            <person name="Adam N."/>
            <person name="Bengani L."/>
            <person name="Honono X."/>
            <person name="Molechan C."/>
            <person name="Ncobeni N."/>
            <person name="Tshabalala N."/>
            <person name="Nkondlo N."/>
            <person name="Larsen M.H."/>
            <person name="Rubin E.J."/>
            <person name="Russell D.A."/>
            <person name="Guerrero C.A."/>
            <person name="Bowman C.A."/>
            <person name="Jacobs-Sera D."/>
            <person name="Hendrix R.W."/>
            <person name="Hatfull G.F."/>
        </authorList>
    </citation>
    <scope>NUCLEOTIDE SEQUENCE [LARGE SCALE GENOMIC DNA]</scope>
</reference>
<gene>
    <name evidence="1" type="primary">54</name>
    <name evidence="1" type="ORF">MALITHI_54</name>
</gene>
<accession>A0A0B5HDH6</accession>
<protein>
    <submittedName>
        <fullName evidence="1">Uncharacterized protein</fullName>
    </submittedName>
</protein>
<dbReference type="GeneID" id="23680814"/>
<dbReference type="RefSeq" id="YP_009126009.1">
    <property type="nucleotide sequence ID" value="NC_026605.1"/>
</dbReference>
<evidence type="ECO:0000313" key="2">
    <source>
        <dbReference type="Proteomes" id="UP000031808"/>
    </source>
</evidence>
<dbReference type="Proteomes" id="UP000031808">
    <property type="component" value="Segment"/>
</dbReference>
<dbReference type="KEGG" id="vg:23680814"/>
<dbReference type="OrthoDB" id="31537at10239"/>